<evidence type="ECO:0000259" key="4">
    <source>
        <dbReference type="PROSITE" id="PS50949"/>
    </source>
</evidence>
<feature type="domain" description="HTH gntR-type" evidence="4">
    <location>
        <begin position="41"/>
        <end position="108"/>
    </location>
</feature>
<evidence type="ECO:0000256" key="1">
    <source>
        <dbReference type="ARBA" id="ARBA00023015"/>
    </source>
</evidence>
<sequence length="252" mass="28743">MTRLREPSALEGIPILHARLDTTSGSDRVTGSNRRTLVKEGASAERTVRELRNQILQGQLLPGEQIRQEEIAEQLQISRVPVREALSILTSEGLLTHRPHQGYFVTKRTAEELAQIGLMLALLEDELARTVVWPADEVIAELRSLNEDMAQLVDKTEWMEMVALNHEFHLRIFGLSPLRLVLDEVRRLWTLADAFIAIDYATREHRRRTVAQHERILKALAARSRARFLKSIRDHRDSTNVGARAGMTHRST</sequence>
<keyword evidence="1" id="KW-0805">Transcription regulation</keyword>
<dbReference type="AlphaFoldDB" id="A0A5N8XBZ9"/>
<comment type="caution">
    <text evidence="5">The sequence shown here is derived from an EMBL/GenBank/DDBJ whole genome shotgun (WGS) entry which is preliminary data.</text>
</comment>
<dbReference type="Gene3D" id="1.10.10.10">
    <property type="entry name" value="Winged helix-like DNA-binding domain superfamily/Winged helix DNA-binding domain"/>
    <property type="match status" value="1"/>
</dbReference>
<name>A0A5N8XBZ9_9ACTN</name>
<reference evidence="5 6" key="1">
    <citation type="submission" date="2019-07" db="EMBL/GenBank/DDBJ databases">
        <title>New species of Amycolatopsis and Streptomyces.</title>
        <authorList>
            <person name="Duangmal K."/>
            <person name="Teo W.F.A."/>
            <person name="Lipun K."/>
        </authorList>
    </citation>
    <scope>NUCLEOTIDE SEQUENCE [LARGE SCALE GENOMIC DNA]</scope>
    <source>
        <strain evidence="5 6">NBRC 106415</strain>
    </source>
</reference>
<dbReference type="InterPro" id="IPR000524">
    <property type="entry name" value="Tscrpt_reg_HTH_GntR"/>
</dbReference>
<dbReference type="PRINTS" id="PR00035">
    <property type="entry name" value="HTHGNTR"/>
</dbReference>
<gene>
    <name evidence="5" type="ORF">FNH08_02325</name>
</gene>
<dbReference type="PROSITE" id="PS50949">
    <property type="entry name" value="HTH_GNTR"/>
    <property type="match status" value="1"/>
</dbReference>
<dbReference type="Gene3D" id="1.20.120.530">
    <property type="entry name" value="GntR ligand-binding domain-like"/>
    <property type="match status" value="1"/>
</dbReference>
<proteinExistence type="predicted"/>
<dbReference type="GO" id="GO:0003700">
    <property type="term" value="F:DNA-binding transcription factor activity"/>
    <property type="evidence" value="ECO:0007669"/>
    <property type="project" value="InterPro"/>
</dbReference>
<dbReference type="PANTHER" id="PTHR43537:SF45">
    <property type="entry name" value="GNTR FAMILY REGULATORY PROTEIN"/>
    <property type="match status" value="1"/>
</dbReference>
<dbReference type="OrthoDB" id="5182935at2"/>
<dbReference type="InterPro" id="IPR036388">
    <property type="entry name" value="WH-like_DNA-bd_sf"/>
</dbReference>
<dbReference type="Pfam" id="PF07729">
    <property type="entry name" value="FCD"/>
    <property type="match status" value="1"/>
</dbReference>
<keyword evidence="3" id="KW-0804">Transcription</keyword>
<keyword evidence="2" id="KW-0238">DNA-binding</keyword>
<evidence type="ECO:0000313" key="6">
    <source>
        <dbReference type="Proteomes" id="UP000400924"/>
    </source>
</evidence>
<dbReference type="PANTHER" id="PTHR43537">
    <property type="entry name" value="TRANSCRIPTIONAL REGULATOR, GNTR FAMILY"/>
    <property type="match status" value="1"/>
</dbReference>
<dbReference type="EMBL" id="VJZC01000007">
    <property type="protein sequence ID" value="MPY56055.1"/>
    <property type="molecule type" value="Genomic_DNA"/>
</dbReference>
<keyword evidence="6" id="KW-1185">Reference proteome</keyword>
<dbReference type="SUPFAM" id="SSF46785">
    <property type="entry name" value="Winged helix' DNA-binding domain"/>
    <property type="match status" value="1"/>
</dbReference>
<dbReference type="SMART" id="SM00345">
    <property type="entry name" value="HTH_GNTR"/>
    <property type="match status" value="1"/>
</dbReference>
<dbReference type="Pfam" id="PF00392">
    <property type="entry name" value="GntR"/>
    <property type="match status" value="1"/>
</dbReference>
<accession>A0A5N8XBZ9</accession>
<dbReference type="GO" id="GO:0003677">
    <property type="term" value="F:DNA binding"/>
    <property type="evidence" value="ECO:0007669"/>
    <property type="project" value="UniProtKB-KW"/>
</dbReference>
<evidence type="ECO:0000256" key="2">
    <source>
        <dbReference type="ARBA" id="ARBA00023125"/>
    </source>
</evidence>
<dbReference type="CDD" id="cd07377">
    <property type="entry name" value="WHTH_GntR"/>
    <property type="match status" value="1"/>
</dbReference>
<dbReference type="InterPro" id="IPR008920">
    <property type="entry name" value="TF_FadR/GntR_C"/>
</dbReference>
<evidence type="ECO:0000256" key="3">
    <source>
        <dbReference type="ARBA" id="ARBA00023163"/>
    </source>
</evidence>
<dbReference type="InterPro" id="IPR036390">
    <property type="entry name" value="WH_DNA-bd_sf"/>
</dbReference>
<organism evidence="5 6">
    <name type="scientific">Streptomyces spongiae</name>
    <dbReference type="NCBI Taxonomy" id="565072"/>
    <lineage>
        <taxon>Bacteria</taxon>
        <taxon>Bacillati</taxon>
        <taxon>Actinomycetota</taxon>
        <taxon>Actinomycetes</taxon>
        <taxon>Kitasatosporales</taxon>
        <taxon>Streptomycetaceae</taxon>
        <taxon>Streptomyces</taxon>
    </lineage>
</organism>
<evidence type="ECO:0000313" key="5">
    <source>
        <dbReference type="EMBL" id="MPY56055.1"/>
    </source>
</evidence>
<dbReference type="InterPro" id="IPR011711">
    <property type="entry name" value="GntR_C"/>
</dbReference>
<protein>
    <submittedName>
        <fullName evidence="5">GntR family transcriptional regulator</fullName>
    </submittedName>
</protein>
<dbReference type="Proteomes" id="UP000400924">
    <property type="component" value="Unassembled WGS sequence"/>
</dbReference>
<dbReference type="SUPFAM" id="SSF48008">
    <property type="entry name" value="GntR ligand-binding domain-like"/>
    <property type="match status" value="1"/>
</dbReference>
<dbReference type="SMART" id="SM00895">
    <property type="entry name" value="FCD"/>
    <property type="match status" value="1"/>
</dbReference>